<feature type="region of interest" description="Disordered" evidence="1">
    <location>
        <begin position="1"/>
        <end position="23"/>
    </location>
</feature>
<evidence type="ECO:0000256" key="1">
    <source>
        <dbReference type="SAM" id="MobiDB-lite"/>
    </source>
</evidence>
<evidence type="ECO:0000313" key="2">
    <source>
        <dbReference type="EMBL" id="CAJ09706.1"/>
    </source>
</evidence>
<feature type="compositionally biased region" description="Gly residues" evidence="1">
    <location>
        <begin position="8"/>
        <end position="18"/>
    </location>
</feature>
<reference evidence="2" key="2">
    <citation type="submission" date="2005-06" db="EMBL/GenBank/DDBJ databases">
        <authorList>
            <person name="Srimath S.S."/>
        </authorList>
    </citation>
    <scope>NUCLEOTIDE SEQUENCE</scope>
    <source>
        <strain evidence="2">DSM 13855</strain>
    </source>
</reference>
<name>Q4QYY5_9BACT</name>
<reference evidence="2" key="1">
    <citation type="submission" date="2005-06" db="EMBL/GenBank/DDBJ databases">
        <title>Insilico gene identrification of mRNA for chorismate synthase from Salinibacter ruber.</title>
        <authorList>
            <person name="Srikanth S.S."/>
            <person name="Praveen G.G."/>
            <person name="Goutham K.K."/>
            <person name="Sunita S.T."/>
        </authorList>
    </citation>
    <scope>NUCLEOTIDE SEQUENCE</scope>
    <source>
        <strain evidence="2">DSM 13855</strain>
    </source>
</reference>
<dbReference type="AlphaFoldDB" id="Q4QYY5"/>
<accession>Q4QYY5</accession>
<protein>
    <submittedName>
        <fullName evidence="2">Chorismate synthase homologue</fullName>
    </submittedName>
</protein>
<sequence length="382" mass="40190">LPQERVGHGVGDGGLGHGGRGRHARDVAPLVAGRLGLARRRVDRVERLDEGGDRFHVAPHDERHAGGCAPFRAARVIGAARVGLRAVLAGLDGIVHLRAGTVGVEEAVADLGGLLGLNRADRLHELAVEAPVPVDVRPEAGRHAGHDHLVDPPERVAILLRLIDVLHAALRHAVVDHARGALVGRLVEGTRPAALFDERVAAIGPLLGLVEPHVSDAHHVAAHLDAELVQQAPRHRAAGHPHGRLAGARPVDDGPHVVVLVLLLARQVSVAGPRHRHLLHVLRRLALDGHLLGPAGLVLLVGPVVDAEGDGTPERLAEAHARVDVHRVVFNFRPPPAPVAEPAPGQVLVDVVGRKRQLGRGALENADDGLAVRLAGGQVSEH</sequence>
<feature type="non-terminal residue" evidence="2">
    <location>
        <position position="382"/>
    </location>
</feature>
<feature type="non-terminal residue" evidence="2">
    <location>
        <position position="1"/>
    </location>
</feature>
<dbReference type="EMBL" id="AM040216">
    <property type="protein sequence ID" value="CAJ09706.1"/>
    <property type="molecule type" value="mRNA"/>
</dbReference>
<proteinExistence type="evidence at transcript level"/>
<organism evidence="2">
    <name type="scientific">Salinibacter ruber</name>
    <dbReference type="NCBI Taxonomy" id="146919"/>
    <lineage>
        <taxon>Bacteria</taxon>
        <taxon>Pseudomonadati</taxon>
        <taxon>Rhodothermota</taxon>
        <taxon>Rhodothermia</taxon>
        <taxon>Rhodothermales</taxon>
        <taxon>Salinibacteraceae</taxon>
        <taxon>Salinibacter</taxon>
    </lineage>
</organism>